<dbReference type="Proteomes" id="UP001154272">
    <property type="component" value="Unassembled WGS sequence"/>
</dbReference>
<accession>A0ABM9HNJ6</accession>
<evidence type="ECO:0000313" key="2">
    <source>
        <dbReference type="Proteomes" id="UP001154272"/>
    </source>
</evidence>
<keyword evidence="2" id="KW-1185">Reference proteome</keyword>
<gene>
    <name evidence="1" type="ORF">R83534S58_LOCUS1043</name>
</gene>
<proteinExistence type="predicted"/>
<protein>
    <recommendedName>
        <fullName evidence="3">Transposase</fullName>
    </recommendedName>
</protein>
<dbReference type="EMBL" id="CAMXCH010000002">
    <property type="protein sequence ID" value="CAI3939629.1"/>
    <property type="molecule type" value="Genomic_DNA"/>
</dbReference>
<evidence type="ECO:0000313" key="1">
    <source>
        <dbReference type="EMBL" id="CAI3939629.1"/>
    </source>
</evidence>
<comment type="caution">
    <text evidence="1">The sequence shown here is derived from an EMBL/GenBank/DDBJ whole genome shotgun (WGS) entry which is preliminary data.</text>
</comment>
<evidence type="ECO:0008006" key="3">
    <source>
        <dbReference type="Google" id="ProtNLM"/>
    </source>
</evidence>
<name>A0ABM9HNJ6_9PROT</name>
<organism evidence="1 2">
    <name type="scientific">Commensalibacter papalotli</name>
    <name type="common">ex Botero et al. 2024</name>
    <dbReference type="NCBI Taxonomy" id="2972766"/>
    <lineage>
        <taxon>Bacteria</taxon>
        <taxon>Pseudomonadati</taxon>
        <taxon>Pseudomonadota</taxon>
        <taxon>Alphaproteobacteria</taxon>
        <taxon>Acetobacterales</taxon>
        <taxon>Acetobacteraceae</taxon>
    </lineage>
</organism>
<reference evidence="1" key="1">
    <citation type="submission" date="2022-10" db="EMBL/GenBank/DDBJ databases">
        <authorList>
            <person name="Botero Cardona J."/>
        </authorList>
    </citation>
    <scope>NUCLEOTIDE SEQUENCE</scope>
    <source>
        <strain evidence="1">R-83534</strain>
    </source>
</reference>
<sequence length="39" mass="4698">MLQAAVEYINTIKKKLNIQFPELRKIFYLKKLTIMTNIK</sequence>